<dbReference type="PANTHER" id="PTHR30005:SF0">
    <property type="entry name" value="RETROGRADE REGULATION PROTEIN 2"/>
    <property type="match status" value="1"/>
</dbReference>
<reference evidence="3 4" key="1">
    <citation type="journal article" date="2022" name="Int. J. Syst. Evol. Microbiol.">
        <title>Apilactobacillus apisilvae sp. nov., Nicolia spurrieriana gen. nov. sp. nov., Bombilactobacillus folatiphilus sp. nov. and Bombilactobacillus thymidiniphilus sp. nov., four new lactic acid bacterial isolates from stingless bees Tetragonula carbonaria and Austroplebeia australis.</title>
        <authorList>
            <person name="Oliphant S.A."/>
            <person name="Watson-Haigh N.S."/>
            <person name="Sumby K.M."/>
            <person name="Gardner J."/>
            <person name="Groom S."/>
            <person name="Jiranek V."/>
        </authorList>
    </citation>
    <scope>NUCLEOTIDE SEQUENCE [LARGE SCALE GENOMIC DNA]</scope>
    <source>
        <strain evidence="3 4">SG4_A1</strain>
    </source>
</reference>
<organism evidence="3 4">
    <name type="scientific">Bombilactobacillus thymidiniphilus</name>
    <dbReference type="NCBI Taxonomy" id="2923363"/>
    <lineage>
        <taxon>Bacteria</taxon>
        <taxon>Bacillati</taxon>
        <taxon>Bacillota</taxon>
        <taxon>Bacilli</taxon>
        <taxon>Lactobacillales</taxon>
        <taxon>Lactobacillaceae</taxon>
        <taxon>Bombilactobacillus</taxon>
    </lineage>
</organism>
<protein>
    <recommendedName>
        <fullName evidence="2">Ppx/GppA phosphatase N-terminal domain-containing protein</fullName>
    </recommendedName>
</protein>
<name>A0ABY4PE98_9LACO</name>
<dbReference type="Pfam" id="PF02541">
    <property type="entry name" value="Ppx-GppA"/>
    <property type="match status" value="1"/>
</dbReference>
<dbReference type="Gene3D" id="3.30.420.40">
    <property type="match status" value="1"/>
</dbReference>
<dbReference type="EMBL" id="CP093365">
    <property type="protein sequence ID" value="UQS84056.1"/>
    <property type="molecule type" value="Genomic_DNA"/>
</dbReference>
<dbReference type="InterPro" id="IPR050273">
    <property type="entry name" value="GppA/Ppx_hydrolase"/>
</dbReference>
<evidence type="ECO:0000256" key="1">
    <source>
        <dbReference type="ARBA" id="ARBA00007125"/>
    </source>
</evidence>
<dbReference type="RefSeq" id="WP_249513240.1">
    <property type="nucleotide sequence ID" value="NZ_CP093365.1"/>
</dbReference>
<dbReference type="Proteomes" id="UP000831947">
    <property type="component" value="Chromosome"/>
</dbReference>
<keyword evidence="4" id="KW-1185">Reference proteome</keyword>
<dbReference type="SUPFAM" id="SSF53067">
    <property type="entry name" value="Actin-like ATPase domain"/>
    <property type="match status" value="2"/>
</dbReference>
<proteinExistence type="inferred from homology"/>
<dbReference type="Gene3D" id="3.30.420.150">
    <property type="entry name" value="Exopolyphosphatase. Domain 2"/>
    <property type="match status" value="1"/>
</dbReference>
<dbReference type="PANTHER" id="PTHR30005">
    <property type="entry name" value="EXOPOLYPHOSPHATASE"/>
    <property type="match status" value="1"/>
</dbReference>
<evidence type="ECO:0000259" key="2">
    <source>
        <dbReference type="Pfam" id="PF02541"/>
    </source>
</evidence>
<evidence type="ECO:0000313" key="4">
    <source>
        <dbReference type="Proteomes" id="UP000831947"/>
    </source>
</evidence>
<sequence length="295" mass="33720">MTKLALIDIGSNSIRMAIYQIEQQQVKEFQRYREFVQLAKNMTTDGCINADNFQAGIAVLVRFRTIIQQMNVTNLKAIATEAVRQAKNQRDFLVAAQNKAAIKINVLTGQQEAYYDYLAIKKVVSKRDFLFLDTGGGSFELCVVHNRQLKQAGCWPYGAVKLYDKLSQPNCLSRQAKSELTNLLRHCWHEINGSNISDLVVIGGVHRSLFEVMQLPFNTWQESLPILRWIERIQHNNLAANSALSNMEFSRAPFMPVGLMPLKNIIEHFAIQRVLFCPYALRDGVLAEFMHQRNK</sequence>
<feature type="domain" description="Ppx/GppA phosphatase N-terminal" evidence="2">
    <location>
        <begin position="18"/>
        <end position="291"/>
    </location>
</feature>
<gene>
    <name evidence="3" type="ORF">MOO47_02415</name>
</gene>
<accession>A0ABY4PE98</accession>
<comment type="similarity">
    <text evidence="1">Belongs to the GppA/Ppx family.</text>
</comment>
<dbReference type="InterPro" id="IPR043129">
    <property type="entry name" value="ATPase_NBD"/>
</dbReference>
<evidence type="ECO:0000313" key="3">
    <source>
        <dbReference type="EMBL" id="UQS84056.1"/>
    </source>
</evidence>
<dbReference type="InterPro" id="IPR003695">
    <property type="entry name" value="Ppx_GppA_N"/>
</dbReference>